<accession>A0A1T4W046</accession>
<proteinExistence type="predicted"/>
<protein>
    <submittedName>
        <fullName evidence="1">Transposase</fullName>
    </submittedName>
</protein>
<reference evidence="2" key="1">
    <citation type="submission" date="2017-02" db="EMBL/GenBank/DDBJ databases">
        <authorList>
            <person name="Varghese N."/>
            <person name="Submissions S."/>
        </authorList>
    </citation>
    <scope>NUCLEOTIDE SEQUENCE [LARGE SCALE GENOMIC DNA]</scope>
    <source>
        <strain evidence="2">DSM 22720</strain>
    </source>
</reference>
<sequence>MTITMIGIDIAKSVFHLHATNHLGRQVKRKKLQRNQLLPFLAQIPPCNIAMEAYGSSQKWSPIFGHDFK</sequence>
<keyword evidence="2" id="KW-1185">Reference proteome</keyword>
<dbReference type="Proteomes" id="UP000190162">
    <property type="component" value="Unassembled WGS sequence"/>
</dbReference>
<name>A0A1T4W046_9GAMM</name>
<gene>
    <name evidence="1" type="ORF">SAMN02745132_04592</name>
</gene>
<dbReference type="EMBL" id="FUXU01000131">
    <property type="protein sequence ID" value="SKA70616.1"/>
    <property type="molecule type" value="Genomic_DNA"/>
</dbReference>
<evidence type="ECO:0000313" key="1">
    <source>
        <dbReference type="EMBL" id="SKA70616.1"/>
    </source>
</evidence>
<evidence type="ECO:0000313" key="2">
    <source>
        <dbReference type="Proteomes" id="UP000190162"/>
    </source>
</evidence>
<organism evidence="1 2">
    <name type="scientific">Enterovibrio nigricans DSM 22720</name>
    <dbReference type="NCBI Taxonomy" id="1121868"/>
    <lineage>
        <taxon>Bacteria</taxon>
        <taxon>Pseudomonadati</taxon>
        <taxon>Pseudomonadota</taxon>
        <taxon>Gammaproteobacteria</taxon>
        <taxon>Vibrionales</taxon>
        <taxon>Vibrionaceae</taxon>
        <taxon>Enterovibrio</taxon>
    </lineage>
</organism>
<dbReference type="AlphaFoldDB" id="A0A1T4W046"/>